<comment type="caution">
    <text evidence="2">The sequence shown here is derived from an EMBL/GenBank/DDBJ whole genome shotgun (WGS) entry which is preliminary data.</text>
</comment>
<dbReference type="Proteomes" id="UP001362999">
    <property type="component" value="Unassembled WGS sequence"/>
</dbReference>
<protein>
    <recommendedName>
        <fullName evidence="4">DUF4283 domain-containing protein</fullName>
    </recommendedName>
</protein>
<evidence type="ECO:0000256" key="1">
    <source>
        <dbReference type="SAM" id="Phobius"/>
    </source>
</evidence>
<name>A0AAW0C3W0_9AGAR</name>
<evidence type="ECO:0000313" key="3">
    <source>
        <dbReference type="Proteomes" id="UP001362999"/>
    </source>
</evidence>
<sequence length="303" mass="33863">MSTSPSIQLDHRTKFSYYPFASFNTICFSLFYAMFAFECFDEFVQFVLVLCVHEMHILTGSASVVRCTIRLSHCVRPILQYNALGPRNASKLESALTSALSRASPFGLTLFRPRSFIRPGVLLLDVRLILNWNWYKPDTETMPVSVKAESVPLWLQLPVYFNINAGTMPALPQLHYGTLPPSLASSRFDILTRRPPRHPILIPARMRAPISAVPPHPRFTLRLEVLSKRRYVDLCPSPNFRAKRRARRNDAVGVVEVEGIGEGGGRGVARIDTSRLRVDLLRKRVGGDIDVDGGEEGGEGAVG</sequence>
<evidence type="ECO:0008006" key="4">
    <source>
        <dbReference type="Google" id="ProtNLM"/>
    </source>
</evidence>
<dbReference type="AlphaFoldDB" id="A0AAW0C3W0"/>
<proteinExistence type="predicted"/>
<keyword evidence="3" id="KW-1185">Reference proteome</keyword>
<gene>
    <name evidence="2" type="ORF">R3P38DRAFT_3186993</name>
</gene>
<keyword evidence="1" id="KW-0812">Transmembrane</keyword>
<organism evidence="2 3">
    <name type="scientific">Favolaschia claudopus</name>
    <dbReference type="NCBI Taxonomy" id="2862362"/>
    <lineage>
        <taxon>Eukaryota</taxon>
        <taxon>Fungi</taxon>
        <taxon>Dikarya</taxon>
        <taxon>Basidiomycota</taxon>
        <taxon>Agaricomycotina</taxon>
        <taxon>Agaricomycetes</taxon>
        <taxon>Agaricomycetidae</taxon>
        <taxon>Agaricales</taxon>
        <taxon>Marasmiineae</taxon>
        <taxon>Mycenaceae</taxon>
        <taxon>Favolaschia</taxon>
    </lineage>
</organism>
<feature type="transmembrane region" description="Helical" evidence="1">
    <location>
        <begin position="15"/>
        <end position="37"/>
    </location>
</feature>
<keyword evidence="1" id="KW-0472">Membrane</keyword>
<dbReference type="EMBL" id="JAWWNJ010000023">
    <property type="protein sequence ID" value="KAK7033464.1"/>
    <property type="molecule type" value="Genomic_DNA"/>
</dbReference>
<accession>A0AAW0C3W0</accession>
<evidence type="ECO:0000313" key="2">
    <source>
        <dbReference type="EMBL" id="KAK7033464.1"/>
    </source>
</evidence>
<keyword evidence="1" id="KW-1133">Transmembrane helix</keyword>
<reference evidence="2 3" key="1">
    <citation type="journal article" date="2024" name="J Genomics">
        <title>Draft genome sequencing and assembly of Favolaschia claudopus CIRM-BRFM 2984 isolated from oak limbs.</title>
        <authorList>
            <person name="Navarro D."/>
            <person name="Drula E."/>
            <person name="Chaduli D."/>
            <person name="Cazenave R."/>
            <person name="Ahrendt S."/>
            <person name="Wang J."/>
            <person name="Lipzen A."/>
            <person name="Daum C."/>
            <person name="Barry K."/>
            <person name="Grigoriev I.V."/>
            <person name="Favel A."/>
            <person name="Rosso M.N."/>
            <person name="Martin F."/>
        </authorList>
    </citation>
    <scope>NUCLEOTIDE SEQUENCE [LARGE SCALE GENOMIC DNA]</scope>
    <source>
        <strain evidence="2 3">CIRM-BRFM 2984</strain>
    </source>
</reference>